<dbReference type="Proteomes" id="UP000476176">
    <property type="component" value="Unassembled WGS sequence"/>
</dbReference>
<organism evidence="3 4">
    <name type="scientific">Phytophthora fragariae</name>
    <dbReference type="NCBI Taxonomy" id="53985"/>
    <lineage>
        <taxon>Eukaryota</taxon>
        <taxon>Sar</taxon>
        <taxon>Stramenopiles</taxon>
        <taxon>Oomycota</taxon>
        <taxon>Peronosporomycetes</taxon>
        <taxon>Peronosporales</taxon>
        <taxon>Peronosporaceae</taxon>
        <taxon>Phytophthora</taxon>
    </lineage>
</organism>
<dbReference type="EMBL" id="QXFX01002590">
    <property type="protein sequence ID" value="KAE9075520.1"/>
    <property type="molecule type" value="Genomic_DNA"/>
</dbReference>
<sequence length="138" mass="15358">MRSIASLSVCQRWILSRSCASNASLVVVAPLLAFSKALSRRIWLPRTSAPYVPRALRLAIVVLPKRQRRPRRQAHLVLLVQAYKLVLRFVSHKGVLLSLYGAAASVIHGLTNTIHVLYTCITCGLLLFTHFFGVPVQT</sequence>
<evidence type="ECO:0000313" key="2">
    <source>
        <dbReference type="EMBL" id="KAE9075520.1"/>
    </source>
</evidence>
<comment type="caution">
    <text evidence="3">The sequence shown here is derived from an EMBL/GenBank/DDBJ whole genome shotgun (WGS) entry which is preliminary data.</text>
</comment>
<name>A0A6G0MVA0_9STRA</name>
<gene>
    <name evidence="3" type="ORF">PF004_g24163</name>
    <name evidence="2" type="ORF">PF010_g24269</name>
</gene>
<protein>
    <submittedName>
        <fullName evidence="3">Uncharacterized protein</fullName>
    </submittedName>
</protein>
<feature type="transmembrane region" description="Helical" evidence="1">
    <location>
        <begin position="116"/>
        <end position="136"/>
    </location>
</feature>
<reference evidence="4 5" key="1">
    <citation type="submission" date="2018-09" db="EMBL/GenBank/DDBJ databases">
        <title>Genomic investigation of the strawberry pathogen Phytophthora fragariae indicates pathogenicity is determined by transcriptional variation in three key races.</title>
        <authorList>
            <person name="Adams T.M."/>
            <person name="Armitage A.D."/>
            <person name="Sobczyk M.K."/>
            <person name="Bates H.J."/>
            <person name="Dunwell J.M."/>
            <person name="Nellist C.F."/>
            <person name="Harrison R.J."/>
        </authorList>
    </citation>
    <scope>NUCLEOTIDE SEQUENCE [LARGE SCALE GENOMIC DNA]</scope>
    <source>
        <strain evidence="3 4">BC-23</strain>
        <strain evidence="2 5">ONT-3</strain>
    </source>
</reference>
<evidence type="ECO:0000256" key="1">
    <source>
        <dbReference type="SAM" id="Phobius"/>
    </source>
</evidence>
<dbReference type="Proteomes" id="UP000488956">
    <property type="component" value="Unassembled WGS sequence"/>
</dbReference>
<proteinExistence type="predicted"/>
<keyword evidence="1" id="KW-0812">Transmembrane</keyword>
<keyword evidence="1" id="KW-1133">Transmembrane helix</keyword>
<keyword evidence="1" id="KW-0472">Membrane</keyword>
<evidence type="ECO:0000313" key="5">
    <source>
        <dbReference type="Proteomes" id="UP000488956"/>
    </source>
</evidence>
<feature type="transmembrane region" description="Helical" evidence="1">
    <location>
        <begin position="85"/>
        <end position="110"/>
    </location>
</feature>
<accession>A0A6G0MVA0</accession>
<dbReference type="AlphaFoldDB" id="A0A6G0MVA0"/>
<evidence type="ECO:0000313" key="3">
    <source>
        <dbReference type="EMBL" id="KAE9182711.1"/>
    </source>
</evidence>
<dbReference type="EMBL" id="QXGC01002707">
    <property type="protein sequence ID" value="KAE9182711.1"/>
    <property type="molecule type" value="Genomic_DNA"/>
</dbReference>
<evidence type="ECO:0000313" key="4">
    <source>
        <dbReference type="Proteomes" id="UP000476176"/>
    </source>
</evidence>